<dbReference type="EMBL" id="LWDE02001528">
    <property type="protein sequence ID" value="KAE8240086.1"/>
    <property type="molecule type" value="Genomic_DNA"/>
</dbReference>
<name>A0A8X7MM07_9BASI</name>
<gene>
    <name evidence="2" type="ORF">A4X06_0g7918</name>
</gene>
<proteinExistence type="predicted"/>
<reference evidence="2" key="2">
    <citation type="journal article" date="2019" name="IMA Fungus">
        <title>Genome sequencing and comparison of five Tilletia species to identify candidate genes for the detection of regulated species infecting wheat.</title>
        <authorList>
            <person name="Nguyen H.D.T."/>
            <person name="Sultana T."/>
            <person name="Kesanakurti P."/>
            <person name="Hambleton S."/>
        </authorList>
    </citation>
    <scope>NUCLEOTIDE SEQUENCE</scope>
    <source>
        <strain evidence="2">DAOMC 236426</strain>
    </source>
</reference>
<comment type="caution">
    <text evidence="2">The sequence shown here is derived from an EMBL/GenBank/DDBJ whole genome shotgun (WGS) entry which is preliminary data.</text>
</comment>
<sequence>MGHASATKAFDRVCEVLPEQYGTPVPRYDSLSPAIDYDYPDYGLPNVLAYASSSAPWVFMGVDLTAPFRPDTFPLPVTYRRNARLKHYLSYSRYITRHAGNTFPEHLVSLHSILQQKLDVATTQECLASFGWERTTAIITGAEAHRMRPMTRQYVFNPEYWYDLREHLLSNLAPLLLGPVLTSTVSAAASDATPAVTPAPVVATTAASVVTPAPVVSTTPALAVASAAASGVTFIDASVVTPAPVVTSAAASRVSSTLAPAVTPTPAVSSAASGASVIDAPAVALTPVVPVAPAAVSAGTQPVVSHSAMDVDETLSTPAVHAAVSLADMQAVPSDDLMDLDEAQLTSAARSEVPPKPLFQYRPGVIPGRRVLVSTTRFKDTAREWQEWVPRTVVLTSDGTLKPGTPLSNSSRVWVGPKPLRPERFISVRYNSWDLIHPRTGTYLPQVVDQTIYLMRTKLPVEIQIMILALACDSHASFLKMNAVFRGNLMTPANRDAIGPVFFDPAWTRREVGARHALPQSGQKTKELERVRTIRLSLILPSHFIGVKAALEMWRQTQWINSSSAAVEVLGGQFLDKWNQGRWASANGTPVRRFFAEATELLGYLNNLRWLEKLDLRMGVWMMYKSWVKDDQYFDQEWLYGLVGRNVRLTKLSIALDMRRWAGDEDHEAPRFQFQRLVGSDDERDPYGNLLPVDRPRTERASLTFCRVIMLDALMSFHEEETWLCFGELTTFILGCATLDSTVNSGSLAYIIAKRFQATLQTFGLIVCDDHLTAVTASAASHGYQPGQTVCRYSDESGSENDYQYAQVCSLADVRDFEDDEFDPSPRTTKQSHAPPPGPSPTPPRDLFDRCDSDIVLEHLREFHYEGRWLPYHVLQKFKMPNVELFVLRWIGEMTFYRAGDGPLPFPFRTVKHGSIGPFATKDLAVEAYRSITGHVDLGLLISGDVVLFNMQGEPFRDYHLHSKSQKRPNFSNAGRASQPSDGGGPHRTSRGHNRSQKPYSGDGVNRNISHQDRPGGSSRSYENSSPSQSQGSKRASDSGWGGGPGRHRDHVQGHPGGSSYVAGYQGSGSRDTHSNLGQSHAGGSSYWGGYQGSGEGDTRGNPVPQRPDDRAGHSSSSYHHNPNPATQRSHGRFR</sequence>
<feature type="compositionally biased region" description="Polar residues" evidence="1">
    <location>
        <begin position="1018"/>
        <end position="1034"/>
    </location>
</feature>
<evidence type="ECO:0000313" key="2">
    <source>
        <dbReference type="EMBL" id="KAE8240086.1"/>
    </source>
</evidence>
<feature type="region of interest" description="Disordered" evidence="1">
    <location>
        <begin position="819"/>
        <end position="846"/>
    </location>
</feature>
<evidence type="ECO:0000256" key="1">
    <source>
        <dbReference type="SAM" id="MobiDB-lite"/>
    </source>
</evidence>
<reference evidence="2" key="1">
    <citation type="submission" date="2016-04" db="EMBL/GenBank/DDBJ databases">
        <authorList>
            <person name="Nguyen H.D."/>
            <person name="Samba Siva P."/>
            <person name="Cullis J."/>
            <person name="Levesque C.A."/>
            <person name="Hambleton S."/>
        </authorList>
    </citation>
    <scope>NUCLEOTIDE SEQUENCE</scope>
    <source>
        <strain evidence="2">DAOMC 236426</strain>
    </source>
</reference>
<dbReference type="Proteomes" id="UP000077684">
    <property type="component" value="Unassembled WGS sequence"/>
</dbReference>
<dbReference type="AlphaFoldDB" id="A0A8X7MM07"/>
<protein>
    <submittedName>
        <fullName evidence="2">Uncharacterized protein</fullName>
    </submittedName>
</protein>
<feature type="compositionally biased region" description="Polar residues" evidence="1">
    <location>
        <begin position="968"/>
        <end position="981"/>
    </location>
</feature>
<evidence type="ECO:0000313" key="3">
    <source>
        <dbReference type="Proteomes" id="UP000077684"/>
    </source>
</evidence>
<accession>A0A8X7MM07</accession>
<feature type="compositionally biased region" description="Pro residues" evidence="1">
    <location>
        <begin position="834"/>
        <end position="844"/>
    </location>
</feature>
<keyword evidence="3" id="KW-1185">Reference proteome</keyword>
<feature type="compositionally biased region" description="Gly residues" evidence="1">
    <location>
        <begin position="1086"/>
        <end position="1096"/>
    </location>
</feature>
<organism evidence="2 3">
    <name type="scientific">Tilletia controversa</name>
    <name type="common">dwarf bunt fungus</name>
    <dbReference type="NCBI Taxonomy" id="13291"/>
    <lineage>
        <taxon>Eukaryota</taxon>
        <taxon>Fungi</taxon>
        <taxon>Dikarya</taxon>
        <taxon>Basidiomycota</taxon>
        <taxon>Ustilaginomycotina</taxon>
        <taxon>Exobasidiomycetes</taxon>
        <taxon>Tilletiales</taxon>
        <taxon>Tilletiaceae</taxon>
        <taxon>Tilletia</taxon>
    </lineage>
</organism>
<feature type="region of interest" description="Disordered" evidence="1">
    <location>
        <begin position="963"/>
        <end position="1135"/>
    </location>
</feature>